<dbReference type="EMBL" id="JAACJJ010000058">
    <property type="protein sequence ID" value="KAF5309889.1"/>
    <property type="molecule type" value="Genomic_DNA"/>
</dbReference>
<name>A0A8H5AS44_9AGAR</name>
<proteinExistence type="predicted"/>
<gene>
    <name evidence="1" type="ORF">D9619_010192</name>
</gene>
<protein>
    <submittedName>
        <fullName evidence="1">Uncharacterized protein</fullName>
    </submittedName>
</protein>
<dbReference type="Proteomes" id="UP000567179">
    <property type="component" value="Unassembled WGS sequence"/>
</dbReference>
<evidence type="ECO:0000313" key="2">
    <source>
        <dbReference type="Proteomes" id="UP000567179"/>
    </source>
</evidence>
<reference evidence="1 2" key="1">
    <citation type="journal article" date="2020" name="ISME J.">
        <title>Uncovering the hidden diversity of litter-decomposition mechanisms in mushroom-forming fungi.</title>
        <authorList>
            <person name="Floudas D."/>
            <person name="Bentzer J."/>
            <person name="Ahren D."/>
            <person name="Johansson T."/>
            <person name="Persson P."/>
            <person name="Tunlid A."/>
        </authorList>
    </citation>
    <scope>NUCLEOTIDE SEQUENCE [LARGE SCALE GENOMIC DNA]</scope>
    <source>
        <strain evidence="1 2">CBS 101986</strain>
    </source>
</reference>
<keyword evidence="2" id="KW-1185">Reference proteome</keyword>
<accession>A0A8H5AS44</accession>
<comment type="caution">
    <text evidence="1">The sequence shown here is derived from an EMBL/GenBank/DDBJ whole genome shotgun (WGS) entry which is preliminary data.</text>
</comment>
<sequence length="234" mass="26878">MRDLRNKFCLIDLDLMVTMLRLGKKYDCERFKTQALEQLRLAFPNKFYQCENIWEGNSVDGATYDDFADDYEFYLLDVALELGIQTILPLAFFTCLDNCPTSQFLDGSYDAGPGRSGILPSHAREALLQAKEKIIEDISDEVYAWWKQAKPHVDCTTKKSCTDAIRKDAIRMIGAPHLRELFIPKVSIRSMKELCRTCKDHGATSTENGRRQVFDKLPSYFGLSDWADLKDFDD</sequence>
<organism evidence="1 2">
    <name type="scientific">Psilocybe cf. subviscida</name>
    <dbReference type="NCBI Taxonomy" id="2480587"/>
    <lineage>
        <taxon>Eukaryota</taxon>
        <taxon>Fungi</taxon>
        <taxon>Dikarya</taxon>
        <taxon>Basidiomycota</taxon>
        <taxon>Agaricomycotina</taxon>
        <taxon>Agaricomycetes</taxon>
        <taxon>Agaricomycetidae</taxon>
        <taxon>Agaricales</taxon>
        <taxon>Agaricineae</taxon>
        <taxon>Strophariaceae</taxon>
        <taxon>Psilocybe</taxon>
    </lineage>
</organism>
<dbReference type="AlphaFoldDB" id="A0A8H5AS44"/>
<evidence type="ECO:0000313" key="1">
    <source>
        <dbReference type="EMBL" id="KAF5309889.1"/>
    </source>
</evidence>
<dbReference type="OrthoDB" id="3217871at2759"/>